<dbReference type="Pfam" id="PF16061">
    <property type="entry name" value="DUF4803"/>
    <property type="match status" value="1"/>
</dbReference>
<evidence type="ECO:0000313" key="3">
    <source>
        <dbReference type="Proteomes" id="UP001154078"/>
    </source>
</evidence>
<protein>
    <submittedName>
        <fullName evidence="2">Uncharacterized protein</fullName>
    </submittedName>
</protein>
<reference evidence="2" key="1">
    <citation type="submission" date="2021-12" db="EMBL/GenBank/DDBJ databases">
        <authorList>
            <person name="King R."/>
        </authorList>
    </citation>
    <scope>NUCLEOTIDE SEQUENCE</scope>
</reference>
<evidence type="ECO:0000256" key="1">
    <source>
        <dbReference type="SAM" id="SignalP"/>
    </source>
</evidence>
<sequence length="666" mass="76157">MSNIKAIFSFLLLTQPALLILPTSALDENKLTEYSVVDQLRYDFLVLENELWNYVLDVADNGVKEESKPEMEVIRKFGDFGSKINKLSPRGYETALAPLENVWAFAVVKADLVSVEAMYATFRRFQDLQLAPGKVPSPRAAWRQMAEAILTEPHNRVDESLVRIEGIVANGVYRTVAQELDTLKCDTNQSAQQVLYNLYNSIALTELKGYTMIQFSYMLLKLYNEGNFTKEAQQQQERFESRSNAAIRAIKAAMEGLSRDLYRCDPRKHVKGKTYEEVTQLLQGYVQNEVDMNNEGTCRENCAEYKYTKSYGCYKNLYCRQQRNCAGKILNCKYYDSDMWICPASPLSGRRYEYIKYESGEVLGRETACFRGQTKVDSWWRWLFWHCSYCMCLCDEAGPNSDRFFNLRPVESNMTHNMVVTGLRFVKVNRVFHLQVQEGLLEPFGKIDETTLRWVPVDGYKITDRNVHNGQDYHQLSWEQRALDLDDLQGDQGQLVTGVKFKKIGSHLNFEIRLTPFDFKNGTLVDPVNKSIWKDNPNTDSSLKNPRLHGPIKPVHLTRLNLYQPDIPTRTTSPSVPDSSTDQYVEFVNSDFKKDAAQTTVPFIDIQPVQSLIAAPLSGAGIFHKGQPHFGGFVAPKLITYDFREHLKAIFPEEGDVEGVGSVEMN</sequence>
<organism evidence="2 3">
    <name type="scientific">Brassicogethes aeneus</name>
    <name type="common">Rape pollen beetle</name>
    <name type="synonym">Meligethes aeneus</name>
    <dbReference type="NCBI Taxonomy" id="1431903"/>
    <lineage>
        <taxon>Eukaryota</taxon>
        <taxon>Metazoa</taxon>
        <taxon>Ecdysozoa</taxon>
        <taxon>Arthropoda</taxon>
        <taxon>Hexapoda</taxon>
        <taxon>Insecta</taxon>
        <taxon>Pterygota</taxon>
        <taxon>Neoptera</taxon>
        <taxon>Endopterygota</taxon>
        <taxon>Coleoptera</taxon>
        <taxon>Polyphaga</taxon>
        <taxon>Cucujiformia</taxon>
        <taxon>Nitidulidae</taxon>
        <taxon>Meligethinae</taxon>
        <taxon>Brassicogethes</taxon>
    </lineage>
</organism>
<dbReference type="InterPro" id="IPR032062">
    <property type="entry name" value="DUF4803"/>
</dbReference>
<keyword evidence="3" id="KW-1185">Reference proteome</keyword>
<name>A0A9P0BFD8_BRAAE</name>
<evidence type="ECO:0000313" key="2">
    <source>
        <dbReference type="EMBL" id="CAH0564544.1"/>
    </source>
</evidence>
<dbReference type="PANTHER" id="PTHR47890">
    <property type="entry name" value="LD24308P"/>
    <property type="match status" value="1"/>
</dbReference>
<dbReference type="EMBL" id="OV121140">
    <property type="protein sequence ID" value="CAH0564544.1"/>
    <property type="molecule type" value="Genomic_DNA"/>
</dbReference>
<accession>A0A9P0BFD8</accession>
<proteinExistence type="predicted"/>
<dbReference type="OrthoDB" id="6366357at2759"/>
<dbReference type="PANTHER" id="PTHR47890:SF1">
    <property type="entry name" value="LD24308P"/>
    <property type="match status" value="1"/>
</dbReference>
<keyword evidence="1" id="KW-0732">Signal</keyword>
<dbReference type="Proteomes" id="UP001154078">
    <property type="component" value="Chromosome 9"/>
</dbReference>
<gene>
    <name evidence="2" type="ORF">MELIAE_LOCUS13078</name>
</gene>
<feature type="chain" id="PRO_5040121990" evidence="1">
    <location>
        <begin position="26"/>
        <end position="666"/>
    </location>
</feature>
<feature type="signal peptide" evidence="1">
    <location>
        <begin position="1"/>
        <end position="25"/>
    </location>
</feature>
<dbReference type="AlphaFoldDB" id="A0A9P0BFD8"/>